<sequence length="20" mass="2064">MASAGVAASPQYIQIYLPSP</sequence>
<gene>
    <name evidence="1" type="ORF">E2C01_071811</name>
</gene>
<reference evidence="1 2" key="1">
    <citation type="submission" date="2019-05" db="EMBL/GenBank/DDBJ databases">
        <title>Another draft genome of Portunus trituberculatus and its Hox gene families provides insights of decapod evolution.</title>
        <authorList>
            <person name="Jeong J.-H."/>
            <person name="Song I."/>
            <person name="Kim S."/>
            <person name="Choi T."/>
            <person name="Kim D."/>
            <person name="Ryu S."/>
            <person name="Kim W."/>
        </authorList>
    </citation>
    <scope>NUCLEOTIDE SEQUENCE [LARGE SCALE GENOMIC DNA]</scope>
    <source>
        <tissue evidence="1">Muscle</tissue>
    </source>
</reference>
<dbReference type="AlphaFoldDB" id="A0A5B7I636"/>
<proteinExistence type="predicted"/>
<keyword evidence="2" id="KW-1185">Reference proteome</keyword>
<dbReference type="Proteomes" id="UP000324222">
    <property type="component" value="Unassembled WGS sequence"/>
</dbReference>
<accession>A0A5B7I636</accession>
<evidence type="ECO:0000313" key="2">
    <source>
        <dbReference type="Proteomes" id="UP000324222"/>
    </source>
</evidence>
<protein>
    <submittedName>
        <fullName evidence="1">Uncharacterized protein</fullName>
    </submittedName>
</protein>
<comment type="caution">
    <text evidence="1">The sequence shown here is derived from an EMBL/GenBank/DDBJ whole genome shotgun (WGS) entry which is preliminary data.</text>
</comment>
<name>A0A5B7I636_PORTR</name>
<organism evidence="1 2">
    <name type="scientific">Portunus trituberculatus</name>
    <name type="common">Swimming crab</name>
    <name type="synonym">Neptunus trituberculatus</name>
    <dbReference type="NCBI Taxonomy" id="210409"/>
    <lineage>
        <taxon>Eukaryota</taxon>
        <taxon>Metazoa</taxon>
        <taxon>Ecdysozoa</taxon>
        <taxon>Arthropoda</taxon>
        <taxon>Crustacea</taxon>
        <taxon>Multicrustacea</taxon>
        <taxon>Malacostraca</taxon>
        <taxon>Eumalacostraca</taxon>
        <taxon>Eucarida</taxon>
        <taxon>Decapoda</taxon>
        <taxon>Pleocyemata</taxon>
        <taxon>Brachyura</taxon>
        <taxon>Eubrachyura</taxon>
        <taxon>Portunoidea</taxon>
        <taxon>Portunidae</taxon>
        <taxon>Portuninae</taxon>
        <taxon>Portunus</taxon>
    </lineage>
</organism>
<evidence type="ECO:0000313" key="1">
    <source>
        <dbReference type="EMBL" id="MPC77359.1"/>
    </source>
</evidence>
<dbReference type="EMBL" id="VSRR010045678">
    <property type="protein sequence ID" value="MPC77359.1"/>
    <property type="molecule type" value="Genomic_DNA"/>
</dbReference>